<dbReference type="EMBL" id="CP000557">
    <property type="protein sequence ID" value="ABO66805.1"/>
    <property type="molecule type" value="Genomic_DNA"/>
</dbReference>
<dbReference type="eggNOG" id="COG3342">
    <property type="taxonomic scope" value="Bacteria"/>
</dbReference>
<name>A4INA1_GEOTN</name>
<gene>
    <name evidence="1" type="ordered locus">GTNG_1435</name>
</gene>
<dbReference type="KEGG" id="gtn:GTNG_1435"/>
<protein>
    <submittedName>
        <fullName evidence="1">Uncharacterized protein</fullName>
    </submittedName>
</protein>
<dbReference type="RefSeq" id="WP_008879270.1">
    <property type="nucleotide sequence ID" value="NC_009328.1"/>
</dbReference>
<dbReference type="HOGENOM" id="CLU_2246118_0_0_9"/>
<proteinExistence type="predicted"/>
<dbReference type="GeneID" id="87620978"/>
<dbReference type="AlphaFoldDB" id="A4INA1"/>
<sequence length="104" mass="11961">MLVGKEGGDTAAATIVIIDWRIDDHPQPIEELVRLPQWRQLYFKMPRVEKAAMMEGMIKDEVGTVLFRLGCLREEEPGDGEELTAYVHTESFEEREVGKDKDRL</sequence>
<organism evidence="1 2">
    <name type="scientific">Geobacillus thermodenitrificans (strain NG80-2)</name>
    <dbReference type="NCBI Taxonomy" id="420246"/>
    <lineage>
        <taxon>Bacteria</taxon>
        <taxon>Bacillati</taxon>
        <taxon>Bacillota</taxon>
        <taxon>Bacilli</taxon>
        <taxon>Bacillales</taxon>
        <taxon>Anoxybacillaceae</taxon>
        <taxon>Geobacillus</taxon>
    </lineage>
</organism>
<reference evidence="1 2" key="1">
    <citation type="journal article" date="2007" name="Proc. Natl. Acad. Sci. U.S.A.">
        <title>Genome and proteome of long-chain alkane degrading Geobacillus thermodenitrificans NG80-2 isolated from a deep-subsurface oil reservoir.</title>
        <authorList>
            <person name="Feng L."/>
            <person name="Wang W."/>
            <person name="Cheng J."/>
            <person name="Ren Y."/>
            <person name="Zhao G."/>
            <person name="Gao C."/>
            <person name="Tang Y."/>
            <person name="Liu X."/>
            <person name="Han W."/>
            <person name="Peng X."/>
            <person name="Liu R."/>
            <person name="Wang L."/>
        </authorList>
    </citation>
    <scope>NUCLEOTIDE SEQUENCE [LARGE SCALE GENOMIC DNA]</scope>
    <source>
        <strain evidence="1 2">NG80-2</strain>
    </source>
</reference>
<dbReference type="Proteomes" id="UP000001578">
    <property type="component" value="Chromosome"/>
</dbReference>
<evidence type="ECO:0000313" key="1">
    <source>
        <dbReference type="EMBL" id="ABO66805.1"/>
    </source>
</evidence>
<evidence type="ECO:0000313" key="2">
    <source>
        <dbReference type="Proteomes" id="UP000001578"/>
    </source>
</evidence>
<accession>A4INA1</accession>